<dbReference type="AlphaFoldDB" id="A0A0D8JTV7"/>
<dbReference type="InParanoid" id="A0A0D8JTV7"/>
<dbReference type="InterPro" id="IPR040976">
    <property type="entry name" value="Pkinase_fungal"/>
</dbReference>
<dbReference type="KEGG" id="cim:CIMG_13212"/>
<reference evidence="3" key="1">
    <citation type="journal article" date="2009" name="Genome Res.">
        <title>Comparative genomic analyses of the human fungal pathogens Coccidioides and their relatives.</title>
        <authorList>
            <person name="Sharpton T.J."/>
            <person name="Stajich J.E."/>
            <person name="Rounsley S.D."/>
            <person name="Gardner M.J."/>
            <person name="Wortman J.R."/>
            <person name="Jordar V.S."/>
            <person name="Maiti R."/>
            <person name="Kodira C.D."/>
            <person name="Neafsey D.E."/>
            <person name="Zeng Q."/>
            <person name="Hung C.-Y."/>
            <person name="McMahan C."/>
            <person name="Muszewska A."/>
            <person name="Grynberg M."/>
            <person name="Mandel M.A."/>
            <person name="Kellner E.M."/>
            <person name="Barker B.M."/>
            <person name="Galgiani J.N."/>
            <person name="Orbach M.J."/>
            <person name="Kirkland T.N."/>
            <person name="Cole G.T."/>
            <person name="Henn M.R."/>
            <person name="Birren B.W."/>
            <person name="Taylor J.W."/>
        </authorList>
    </citation>
    <scope>NUCLEOTIDE SEQUENCE [LARGE SCALE GENOMIC DNA]</scope>
    <source>
        <strain evidence="3">RS</strain>
    </source>
</reference>
<evidence type="ECO:0000313" key="3">
    <source>
        <dbReference type="Proteomes" id="UP000001261"/>
    </source>
</evidence>
<evidence type="ECO:0000259" key="1">
    <source>
        <dbReference type="Pfam" id="PF17667"/>
    </source>
</evidence>
<dbReference type="OrthoDB" id="5584477at2759"/>
<protein>
    <recommendedName>
        <fullName evidence="1">Fungal-type protein kinase domain-containing protein</fullName>
    </recommendedName>
</protein>
<dbReference type="Pfam" id="PF17667">
    <property type="entry name" value="Pkinase_fungal"/>
    <property type="match status" value="1"/>
</dbReference>
<dbReference type="VEuPathDB" id="FungiDB:CIMG_13212"/>
<gene>
    <name evidence="2" type="ORF">CIMG_13212</name>
</gene>
<dbReference type="EMBL" id="GG704913">
    <property type="protein sequence ID" value="KJF60775.1"/>
    <property type="molecule type" value="Genomic_DNA"/>
</dbReference>
<reference evidence="3" key="2">
    <citation type="journal article" date="2010" name="Genome Res.">
        <title>Population genomic sequencing of Coccidioides fungi reveals recent hybridization and transposon control.</title>
        <authorList>
            <person name="Neafsey D.E."/>
            <person name="Barker B.M."/>
            <person name="Sharpton T.J."/>
            <person name="Stajich J.E."/>
            <person name="Park D.J."/>
            <person name="Whiston E."/>
            <person name="Hung C.-Y."/>
            <person name="McMahan C."/>
            <person name="White J."/>
            <person name="Sykes S."/>
            <person name="Heiman D."/>
            <person name="Young S."/>
            <person name="Zeng Q."/>
            <person name="Abouelleil A."/>
            <person name="Aftuck L."/>
            <person name="Bessette D."/>
            <person name="Brown A."/>
            <person name="FitzGerald M."/>
            <person name="Lui A."/>
            <person name="Macdonald J.P."/>
            <person name="Priest M."/>
            <person name="Orbach M.J."/>
            <person name="Galgiani J.N."/>
            <person name="Kirkland T.N."/>
            <person name="Cole G.T."/>
            <person name="Birren B.W."/>
            <person name="Henn M.R."/>
            <person name="Taylor J.W."/>
            <person name="Rounsley S.D."/>
        </authorList>
    </citation>
    <scope>GENOME REANNOTATION</scope>
    <source>
        <strain evidence="3">RS</strain>
    </source>
</reference>
<dbReference type="PANTHER" id="PTHR38248:SF2">
    <property type="entry name" value="FUNK1 11"/>
    <property type="match status" value="1"/>
</dbReference>
<dbReference type="PANTHER" id="PTHR38248">
    <property type="entry name" value="FUNK1 6"/>
    <property type="match status" value="1"/>
</dbReference>
<evidence type="ECO:0000313" key="2">
    <source>
        <dbReference type="EMBL" id="KJF60775.1"/>
    </source>
</evidence>
<proteinExistence type="predicted"/>
<accession>A0A0D8JTV7</accession>
<dbReference type="STRING" id="246410.A0A0D8JTV7"/>
<dbReference type="RefSeq" id="XP_004445030.1">
    <property type="nucleotide sequence ID" value="XM_004444973.1"/>
</dbReference>
<feature type="domain" description="Fungal-type protein kinase" evidence="1">
    <location>
        <begin position="52"/>
        <end position="144"/>
    </location>
</feature>
<sequence length="145" mass="17058">MDWSAQADAIWQHILDPTSDSNWAKFPNPLVQKNVLKWGFWLQDDLLSDGDLGEKHDWKDIYVVGKLKQSLDEIQTKDMLLQLALYVQEVFITQPTQLFVHAFTVCRTKFEAWVFNYSRPYSSGMLDIYKNMKQFFQVILGYTIL</sequence>
<name>A0A0D8JTV7_COCIM</name>
<dbReference type="Proteomes" id="UP000001261">
    <property type="component" value="Unassembled WGS sequence"/>
</dbReference>
<organism evidence="2 3">
    <name type="scientific">Coccidioides immitis (strain RS)</name>
    <name type="common">Valley fever fungus</name>
    <dbReference type="NCBI Taxonomy" id="246410"/>
    <lineage>
        <taxon>Eukaryota</taxon>
        <taxon>Fungi</taxon>
        <taxon>Dikarya</taxon>
        <taxon>Ascomycota</taxon>
        <taxon>Pezizomycotina</taxon>
        <taxon>Eurotiomycetes</taxon>
        <taxon>Eurotiomycetidae</taxon>
        <taxon>Onygenales</taxon>
        <taxon>Onygenaceae</taxon>
        <taxon>Coccidioides</taxon>
    </lineage>
</organism>
<dbReference type="GeneID" id="24164839"/>
<keyword evidence="3" id="KW-1185">Reference proteome</keyword>